<accession>A0ABS8CJU8</accession>
<dbReference type="EMBL" id="JACDXX010000005">
    <property type="protein sequence ID" value="MCB5409674.1"/>
    <property type="molecule type" value="Genomic_DNA"/>
</dbReference>
<comment type="caution">
    <text evidence="2">The sequence shown here is derived from an EMBL/GenBank/DDBJ whole genome shotgun (WGS) entry which is preliminary data.</text>
</comment>
<organism evidence="2 3">
    <name type="scientific">Pseudogemmobacter faecipullorum</name>
    <dbReference type="NCBI Taxonomy" id="2755041"/>
    <lineage>
        <taxon>Bacteria</taxon>
        <taxon>Pseudomonadati</taxon>
        <taxon>Pseudomonadota</taxon>
        <taxon>Alphaproteobacteria</taxon>
        <taxon>Rhodobacterales</taxon>
        <taxon>Paracoccaceae</taxon>
        <taxon>Pseudogemmobacter</taxon>
    </lineage>
</organism>
<keyword evidence="3" id="KW-1185">Reference proteome</keyword>
<sequence>MSATTEIFETWRRPAQVMRRKLDRGVGEEHALILLFAACFLFYVAQWPRLSREAHLGLAYAQETGLPLEEVPGIQALLGINLFAFLFMVPLIFYAVAALSRLILRLFRAKIDPLAARIALFQALLCTAPLMLFQGLLAGFSGPGLSVTAVGVVIALAFLWLWSQLLREAMR</sequence>
<evidence type="ECO:0000313" key="3">
    <source>
        <dbReference type="Proteomes" id="UP001198571"/>
    </source>
</evidence>
<keyword evidence="1" id="KW-0472">Membrane</keyword>
<evidence type="ECO:0000256" key="1">
    <source>
        <dbReference type="SAM" id="Phobius"/>
    </source>
</evidence>
<keyword evidence="1" id="KW-1133">Transmembrane helix</keyword>
<protein>
    <submittedName>
        <fullName evidence="2">YIP1 family protein</fullName>
    </submittedName>
</protein>
<feature type="transmembrane region" description="Helical" evidence="1">
    <location>
        <begin position="118"/>
        <end position="138"/>
    </location>
</feature>
<evidence type="ECO:0000313" key="2">
    <source>
        <dbReference type="EMBL" id="MCB5409674.1"/>
    </source>
</evidence>
<proteinExistence type="predicted"/>
<keyword evidence="1" id="KW-0812">Transmembrane</keyword>
<name>A0ABS8CJU8_9RHOB</name>
<reference evidence="2 3" key="1">
    <citation type="submission" date="2020-07" db="EMBL/GenBank/DDBJ databases">
        <title>Pseudogemmobacter sp. nov., isolated from poultry manure in Taiwan.</title>
        <authorList>
            <person name="Lin S.-Y."/>
            <person name="Tang Y.-S."/>
            <person name="Young C.-C."/>
        </authorList>
    </citation>
    <scope>NUCLEOTIDE SEQUENCE [LARGE SCALE GENOMIC DNA]</scope>
    <source>
        <strain evidence="2 3">CC-YST710</strain>
    </source>
</reference>
<dbReference type="Proteomes" id="UP001198571">
    <property type="component" value="Unassembled WGS sequence"/>
</dbReference>
<feature type="transmembrane region" description="Helical" evidence="1">
    <location>
        <begin position="30"/>
        <end position="48"/>
    </location>
</feature>
<gene>
    <name evidence="2" type="ORF">H0485_06635</name>
</gene>
<feature type="transmembrane region" description="Helical" evidence="1">
    <location>
        <begin position="74"/>
        <end position="97"/>
    </location>
</feature>
<dbReference type="RefSeq" id="WP_226934585.1">
    <property type="nucleotide sequence ID" value="NZ_JACDXX010000005.1"/>
</dbReference>
<feature type="transmembrane region" description="Helical" evidence="1">
    <location>
        <begin position="144"/>
        <end position="162"/>
    </location>
</feature>